<evidence type="ECO:0000313" key="9">
    <source>
        <dbReference type="EMBL" id="RKK04052.1"/>
    </source>
</evidence>
<keyword evidence="6" id="KW-0411">Iron-sulfur</keyword>
<dbReference type="SUPFAM" id="SSF52343">
    <property type="entry name" value="Ferredoxin reductase-like, C-terminal NADP-linked domain"/>
    <property type="match status" value="1"/>
</dbReference>
<evidence type="ECO:0000313" key="12">
    <source>
        <dbReference type="Proteomes" id="UP000278036"/>
    </source>
</evidence>
<dbReference type="OrthoDB" id="9792185at2"/>
<dbReference type="PANTHER" id="PTHR47354:SF1">
    <property type="entry name" value="CARNITINE MONOOXYGENASE REDUCTASE SUBUNIT"/>
    <property type="match status" value="1"/>
</dbReference>
<dbReference type="PROSITE" id="PS00197">
    <property type="entry name" value="2FE2S_FER_1"/>
    <property type="match status" value="1"/>
</dbReference>
<reference evidence="9 12" key="1">
    <citation type="submission" date="2018-09" db="EMBL/GenBank/DDBJ databases">
        <title>Roseomonas sp. nov., isolated from feces of Tibetan antelopes in the Qinghai-Tibet plateau, China.</title>
        <authorList>
            <person name="Tian Z."/>
        </authorList>
    </citation>
    <scope>NUCLEOTIDE SEQUENCE [LARGE SCALE GENOMIC DNA]</scope>
    <source>
        <strain evidence="10 11">Z23</strain>
        <strain evidence="9 12">Z24</strain>
    </source>
</reference>
<evidence type="ECO:0000256" key="4">
    <source>
        <dbReference type="ARBA" id="ARBA00023002"/>
    </source>
</evidence>
<dbReference type="AlphaFoldDB" id="A0A3A9JC37"/>
<dbReference type="FunCoup" id="A0A3A9JC37">
    <property type="interactions" value="91"/>
</dbReference>
<dbReference type="PRINTS" id="PR00409">
    <property type="entry name" value="PHDIOXRDTASE"/>
</dbReference>
<dbReference type="GO" id="GO:0046872">
    <property type="term" value="F:metal ion binding"/>
    <property type="evidence" value="ECO:0007669"/>
    <property type="project" value="UniProtKB-KW"/>
</dbReference>
<feature type="domain" description="FAD-binding FR-type" evidence="8">
    <location>
        <begin position="9"/>
        <end position="111"/>
    </location>
</feature>
<dbReference type="Gene3D" id="3.10.20.30">
    <property type="match status" value="1"/>
</dbReference>
<dbReference type="PANTHER" id="PTHR47354">
    <property type="entry name" value="NADH OXIDOREDUCTASE HCR"/>
    <property type="match status" value="1"/>
</dbReference>
<dbReference type="Proteomes" id="UP000278036">
    <property type="component" value="Unassembled WGS sequence"/>
</dbReference>
<evidence type="ECO:0000256" key="2">
    <source>
        <dbReference type="ARBA" id="ARBA00022714"/>
    </source>
</evidence>
<dbReference type="CDD" id="cd00207">
    <property type="entry name" value="fer2"/>
    <property type="match status" value="1"/>
</dbReference>
<evidence type="ECO:0000256" key="1">
    <source>
        <dbReference type="ARBA" id="ARBA00022630"/>
    </source>
</evidence>
<protein>
    <submittedName>
        <fullName evidence="9">Oxidoreductase</fullName>
    </submittedName>
</protein>
<dbReference type="PROSITE" id="PS51085">
    <property type="entry name" value="2FE2S_FER_2"/>
    <property type="match status" value="1"/>
</dbReference>
<keyword evidence="4" id="KW-0560">Oxidoreductase</keyword>
<evidence type="ECO:0000259" key="8">
    <source>
        <dbReference type="PROSITE" id="PS51384"/>
    </source>
</evidence>
<dbReference type="SUPFAM" id="SSF63380">
    <property type="entry name" value="Riboflavin synthase domain-like"/>
    <property type="match status" value="1"/>
</dbReference>
<dbReference type="InterPro" id="IPR017938">
    <property type="entry name" value="Riboflavin_synthase-like_b-brl"/>
</dbReference>
<dbReference type="EMBL" id="RAQU01000058">
    <property type="protein sequence ID" value="RKK04052.1"/>
    <property type="molecule type" value="Genomic_DNA"/>
</dbReference>
<dbReference type="RefSeq" id="WP_120638427.1">
    <property type="nucleotide sequence ID" value="NZ_RAQU01000058.1"/>
</dbReference>
<dbReference type="Pfam" id="PF00111">
    <property type="entry name" value="Fer2"/>
    <property type="match status" value="1"/>
</dbReference>
<accession>A0A3A9JC37</accession>
<dbReference type="PROSITE" id="PS51384">
    <property type="entry name" value="FAD_FR"/>
    <property type="match status" value="1"/>
</dbReference>
<organism evidence="9 12">
    <name type="scientific">Teichococcus wenyumeiae</name>
    <dbReference type="NCBI Taxonomy" id="2478470"/>
    <lineage>
        <taxon>Bacteria</taxon>
        <taxon>Pseudomonadati</taxon>
        <taxon>Pseudomonadota</taxon>
        <taxon>Alphaproteobacteria</taxon>
        <taxon>Acetobacterales</taxon>
        <taxon>Roseomonadaceae</taxon>
        <taxon>Roseomonas</taxon>
    </lineage>
</organism>
<dbReference type="InterPro" id="IPR008333">
    <property type="entry name" value="Cbr1-like_FAD-bd_dom"/>
</dbReference>
<gene>
    <name evidence="9" type="ORF">D6Z83_11360</name>
    <name evidence="10" type="ORF">EBE87_17285</name>
</gene>
<evidence type="ECO:0000256" key="6">
    <source>
        <dbReference type="ARBA" id="ARBA00023014"/>
    </source>
</evidence>
<dbReference type="Proteomes" id="UP000274097">
    <property type="component" value="Unassembled WGS sequence"/>
</dbReference>
<keyword evidence="11" id="KW-1185">Reference proteome</keyword>
<evidence type="ECO:0000313" key="11">
    <source>
        <dbReference type="Proteomes" id="UP000274097"/>
    </source>
</evidence>
<dbReference type="InterPro" id="IPR017927">
    <property type="entry name" value="FAD-bd_FR_type"/>
</dbReference>
<keyword evidence="1" id="KW-0285">Flavoprotein</keyword>
<keyword evidence="5" id="KW-0408">Iron</keyword>
<dbReference type="SUPFAM" id="SSF54292">
    <property type="entry name" value="2Fe-2S ferredoxin-like"/>
    <property type="match status" value="1"/>
</dbReference>
<dbReference type="Gene3D" id="3.40.50.80">
    <property type="entry name" value="Nucleotide-binding domain of ferredoxin-NADP reductase (FNR) module"/>
    <property type="match status" value="1"/>
</dbReference>
<dbReference type="InterPro" id="IPR006058">
    <property type="entry name" value="2Fe2S_fd_BS"/>
</dbReference>
<comment type="caution">
    <text evidence="9">The sequence shown here is derived from an EMBL/GenBank/DDBJ whole genome shotgun (WGS) entry which is preliminary data.</text>
</comment>
<dbReference type="InterPro" id="IPR039261">
    <property type="entry name" value="FNR_nucleotide-bd"/>
</dbReference>
<evidence type="ECO:0000259" key="7">
    <source>
        <dbReference type="PROSITE" id="PS51085"/>
    </source>
</evidence>
<evidence type="ECO:0000256" key="5">
    <source>
        <dbReference type="ARBA" id="ARBA00023004"/>
    </source>
</evidence>
<feature type="domain" description="2Fe-2S ferredoxin-type" evidence="7">
    <location>
        <begin position="243"/>
        <end position="326"/>
    </location>
</feature>
<dbReference type="GO" id="GO:0051537">
    <property type="term" value="F:2 iron, 2 sulfur cluster binding"/>
    <property type="evidence" value="ECO:0007669"/>
    <property type="project" value="UniProtKB-KW"/>
</dbReference>
<dbReference type="Gene3D" id="2.40.30.10">
    <property type="entry name" value="Translation factors"/>
    <property type="match status" value="1"/>
</dbReference>
<proteinExistence type="predicted"/>
<dbReference type="InterPro" id="IPR001041">
    <property type="entry name" value="2Fe-2S_ferredoxin-type"/>
</dbReference>
<dbReference type="InterPro" id="IPR012675">
    <property type="entry name" value="Beta-grasp_dom_sf"/>
</dbReference>
<name>A0A3A9JC37_9PROT</name>
<dbReference type="GO" id="GO:0016491">
    <property type="term" value="F:oxidoreductase activity"/>
    <property type="evidence" value="ECO:0007669"/>
    <property type="project" value="UniProtKB-KW"/>
</dbReference>
<dbReference type="CDD" id="cd06185">
    <property type="entry name" value="PDR_like"/>
    <property type="match status" value="1"/>
</dbReference>
<sequence length="326" mass="35354">MLHAPEADAELMTLRVTRAEPAADGIQLFELRHPQGADLPPFTPGAHLSVRVPSGAMRNYSLCNDPHERDRYVIAVKREEGGRGGSVGLIDGTPAGASLDVSAPRNLFELDLRAPEYIFVAGGIGITPILAMIRYLQAEGGKPFRLFYLTRAASGTAFCDEIAAPGFADADAVVIHHDEGDPEKAYDLWPVFEEPTKAHIYCCGPRPLMDAVRDMTGHWPEQAVHFEDFGSDLVRPRADDAPFAVKLGPDGDPLEVPVGTTILEVLRAHGRKLPSSCESGTCGTCRTRYLSGEVDHRDMALTPAERKSALMICVSRAKSDTLVLDL</sequence>
<dbReference type="EMBL" id="RFLX01000013">
    <property type="protein sequence ID" value="RMI20228.1"/>
    <property type="molecule type" value="Genomic_DNA"/>
</dbReference>
<keyword evidence="2" id="KW-0001">2Fe-2S</keyword>
<dbReference type="InterPro" id="IPR036010">
    <property type="entry name" value="2Fe-2S_ferredoxin-like_sf"/>
</dbReference>
<evidence type="ECO:0000313" key="10">
    <source>
        <dbReference type="EMBL" id="RMI20228.1"/>
    </source>
</evidence>
<dbReference type="InParanoid" id="A0A3A9JC37"/>
<dbReference type="Pfam" id="PF00970">
    <property type="entry name" value="FAD_binding_6"/>
    <property type="match status" value="1"/>
</dbReference>
<dbReference type="InterPro" id="IPR050415">
    <property type="entry name" value="MRET"/>
</dbReference>
<evidence type="ECO:0000256" key="3">
    <source>
        <dbReference type="ARBA" id="ARBA00022723"/>
    </source>
</evidence>
<keyword evidence="3" id="KW-0479">Metal-binding</keyword>